<feature type="transmembrane region" description="Helical" evidence="4">
    <location>
        <begin position="236"/>
        <end position="254"/>
    </location>
</feature>
<evidence type="ECO:0000313" key="6">
    <source>
        <dbReference type="EMBL" id="HIR66133.1"/>
    </source>
</evidence>
<feature type="transmembrane region" description="Helical" evidence="4">
    <location>
        <begin position="12"/>
        <end position="31"/>
    </location>
</feature>
<feature type="transmembrane region" description="Helical" evidence="4">
    <location>
        <begin position="328"/>
        <end position="352"/>
    </location>
</feature>
<evidence type="ECO:0000259" key="5">
    <source>
        <dbReference type="PROSITE" id="PS50850"/>
    </source>
</evidence>
<dbReference type="EMBL" id="DVHL01000036">
    <property type="protein sequence ID" value="HIR66133.1"/>
    <property type="molecule type" value="Genomic_DNA"/>
</dbReference>
<dbReference type="Gene3D" id="1.20.1250.20">
    <property type="entry name" value="MFS general substrate transporter like domains"/>
    <property type="match status" value="2"/>
</dbReference>
<reference evidence="6" key="2">
    <citation type="journal article" date="2021" name="PeerJ">
        <title>Extensive microbial diversity within the chicken gut microbiome revealed by metagenomics and culture.</title>
        <authorList>
            <person name="Gilroy R."/>
            <person name="Ravi A."/>
            <person name="Getino M."/>
            <person name="Pursley I."/>
            <person name="Horton D.L."/>
            <person name="Alikhan N.F."/>
            <person name="Baker D."/>
            <person name="Gharbi K."/>
            <person name="Hall N."/>
            <person name="Watson M."/>
            <person name="Adriaenssens E.M."/>
            <person name="Foster-Nyarko E."/>
            <person name="Jarju S."/>
            <person name="Secka A."/>
            <person name="Antonio M."/>
            <person name="Oren A."/>
            <person name="Chaudhuri R.R."/>
            <person name="La Ragione R."/>
            <person name="Hildebrand F."/>
            <person name="Pallen M.J."/>
        </authorList>
    </citation>
    <scope>NUCLEOTIDE SEQUENCE</scope>
    <source>
        <strain evidence="6">CHK121-14286</strain>
    </source>
</reference>
<dbReference type="GO" id="GO:0022857">
    <property type="term" value="F:transmembrane transporter activity"/>
    <property type="evidence" value="ECO:0007669"/>
    <property type="project" value="InterPro"/>
</dbReference>
<comment type="caution">
    <text evidence="6">The sequence shown here is derived from an EMBL/GenBank/DDBJ whole genome shotgun (WGS) entry which is preliminary data.</text>
</comment>
<protein>
    <submittedName>
        <fullName evidence="6">MFS transporter</fullName>
    </submittedName>
</protein>
<feature type="transmembrane region" description="Helical" evidence="4">
    <location>
        <begin position="185"/>
        <end position="204"/>
    </location>
</feature>
<feature type="transmembrane region" description="Helical" evidence="4">
    <location>
        <begin position="431"/>
        <end position="450"/>
    </location>
</feature>
<keyword evidence="2 4" id="KW-1133">Transmembrane helix</keyword>
<proteinExistence type="predicted"/>
<dbReference type="PANTHER" id="PTHR23526:SF2">
    <property type="entry name" value="MAJOR FACILITATOR SUPERFAMILY (MFS) PROFILE DOMAIN-CONTAINING PROTEIN"/>
    <property type="match status" value="1"/>
</dbReference>
<keyword evidence="3 4" id="KW-0472">Membrane</keyword>
<feature type="transmembrane region" description="Helical" evidence="4">
    <location>
        <begin position="302"/>
        <end position="322"/>
    </location>
</feature>
<organism evidence="6 7">
    <name type="scientific">Candidatus Fimimonas gallinarum</name>
    <dbReference type="NCBI Taxonomy" id="2840821"/>
    <lineage>
        <taxon>Bacteria</taxon>
        <taxon>Pseudomonadati</taxon>
        <taxon>Myxococcota</taxon>
        <taxon>Myxococcia</taxon>
        <taxon>Myxococcales</taxon>
        <taxon>Cystobacterineae</taxon>
        <taxon>Myxococcaceae</taxon>
        <taxon>Myxococcaceae incertae sedis</taxon>
        <taxon>Candidatus Fimimonas</taxon>
    </lineage>
</organism>
<accession>A0A9D1E432</accession>
<reference evidence="6" key="1">
    <citation type="submission" date="2020-10" db="EMBL/GenBank/DDBJ databases">
        <authorList>
            <person name="Gilroy R."/>
        </authorList>
    </citation>
    <scope>NUCLEOTIDE SEQUENCE</scope>
    <source>
        <strain evidence="6">CHK121-14286</strain>
    </source>
</reference>
<sequence length="480" mass="52653">MSEVIVKKPNKLGAKIWVSIVLFGLMGQLAWMVENMYFSTYIQKNITADGWATSATVAASAVVAALVTIFGGVLSDRVGKRKVFVAWGYIIWGLVTASFAFFGNEHYSDQQVVAIVVIFVIMDCVMTVFGSMSNDATFSSWVTDVTDITNRGFVDVILSIMPVAALMIIFVGFDGLTQNGQWTLFFVILGAMTAVAGIVGLFILKDSPKLKPDKSGKYLKEVVYGFRPSNIKQHKMIYICLVGMMFSGLAMQFWQPYMIMMLQYTLGFGTGFVIPLAVVVLLSAVMAVVGGKLMDKYGKEKFFWPVAAAGVVGGLLVYFIKFVGGNVVATYIMFIVGGTLIESSSLLAAGLFNATARDYTPSEKAGCFQGIRIVIYVTMPMVIASIFCPLIINAFGPEVLQFGVAPAPGYSAIPEVVGGYRLGDKVYPFELFLFSAISALLMFVPTYFVYKKNRQFRLEKLKEIHAVDEDAQDVQVQQQQ</sequence>
<evidence type="ECO:0000256" key="4">
    <source>
        <dbReference type="SAM" id="Phobius"/>
    </source>
</evidence>
<feature type="transmembrane region" description="Helical" evidence="4">
    <location>
        <begin position="266"/>
        <end position="290"/>
    </location>
</feature>
<feature type="transmembrane region" description="Helical" evidence="4">
    <location>
        <begin position="51"/>
        <end position="71"/>
    </location>
</feature>
<keyword evidence="1 4" id="KW-0812">Transmembrane</keyword>
<gene>
    <name evidence="6" type="ORF">IAC95_04570</name>
</gene>
<evidence type="ECO:0000313" key="7">
    <source>
        <dbReference type="Proteomes" id="UP000824200"/>
    </source>
</evidence>
<dbReference type="SUPFAM" id="SSF103473">
    <property type="entry name" value="MFS general substrate transporter"/>
    <property type="match status" value="1"/>
</dbReference>
<dbReference type="Proteomes" id="UP000824200">
    <property type="component" value="Unassembled WGS sequence"/>
</dbReference>
<dbReference type="PROSITE" id="PS50850">
    <property type="entry name" value="MFS"/>
    <property type="match status" value="1"/>
</dbReference>
<feature type="transmembrane region" description="Helical" evidence="4">
    <location>
        <begin position="83"/>
        <end position="102"/>
    </location>
</feature>
<feature type="domain" description="Major facilitator superfamily (MFS) profile" evidence="5">
    <location>
        <begin position="16"/>
        <end position="454"/>
    </location>
</feature>
<dbReference type="CDD" id="cd06174">
    <property type="entry name" value="MFS"/>
    <property type="match status" value="1"/>
</dbReference>
<feature type="transmembrane region" description="Helical" evidence="4">
    <location>
        <begin position="153"/>
        <end position="173"/>
    </location>
</feature>
<dbReference type="InterPro" id="IPR011701">
    <property type="entry name" value="MFS"/>
</dbReference>
<dbReference type="InterPro" id="IPR036259">
    <property type="entry name" value="MFS_trans_sf"/>
</dbReference>
<evidence type="ECO:0000256" key="1">
    <source>
        <dbReference type="ARBA" id="ARBA00022692"/>
    </source>
</evidence>
<feature type="transmembrane region" description="Helical" evidence="4">
    <location>
        <begin position="373"/>
        <end position="392"/>
    </location>
</feature>
<dbReference type="AlphaFoldDB" id="A0A9D1E432"/>
<dbReference type="InterPro" id="IPR020846">
    <property type="entry name" value="MFS_dom"/>
</dbReference>
<dbReference type="Pfam" id="PF07690">
    <property type="entry name" value="MFS_1"/>
    <property type="match status" value="1"/>
</dbReference>
<dbReference type="InterPro" id="IPR052528">
    <property type="entry name" value="Sugar_transport-like"/>
</dbReference>
<feature type="transmembrane region" description="Helical" evidence="4">
    <location>
        <begin position="114"/>
        <end position="132"/>
    </location>
</feature>
<evidence type="ECO:0000256" key="3">
    <source>
        <dbReference type="ARBA" id="ARBA00023136"/>
    </source>
</evidence>
<evidence type="ECO:0000256" key="2">
    <source>
        <dbReference type="ARBA" id="ARBA00022989"/>
    </source>
</evidence>
<dbReference type="PANTHER" id="PTHR23526">
    <property type="entry name" value="INTEGRAL MEMBRANE TRANSPORT PROTEIN-RELATED"/>
    <property type="match status" value="1"/>
</dbReference>
<name>A0A9D1E432_9BACT</name>